<evidence type="ECO:0000313" key="8">
    <source>
        <dbReference type="Proteomes" id="UP000694861"/>
    </source>
</evidence>
<dbReference type="InterPro" id="IPR044837">
    <property type="entry name" value="REM16-like"/>
</dbReference>
<protein>
    <submittedName>
        <fullName evidence="9">B3 domain-containing protein Os04g0386900-like isoform X1</fullName>
    </submittedName>
</protein>
<keyword evidence="5" id="KW-0539">Nucleus</keyword>
<dbReference type="RefSeq" id="XP_008232178.1">
    <property type="nucleotide sequence ID" value="XM_008233956.2"/>
</dbReference>
<evidence type="ECO:0000256" key="4">
    <source>
        <dbReference type="ARBA" id="ARBA00023163"/>
    </source>
</evidence>
<feature type="signal peptide" evidence="6">
    <location>
        <begin position="1"/>
        <end position="33"/>
    </location>
</feature>
<dbReference type="CDD" id="cd10017">
    <property type="entry name" value="B3_DNA"/>
    <property type="match status" value="1"/>
</dbReference>
<reference evidence="9" key="2">
    <citation type="submission" date="2025-08" db="UniProtKB">
        <authorList>
            <consortium name="RefSeq"/>
        </authorList>
    </citation>
    <scope>IDENTIFICATION</scope>
</reference>
<evidence type="ECO:0000256" key="2">
    <source>
        <dbReference type="ARBA" id="ARBA00023015"/>
    </source>
</evidence>
<comment type="subcellular location">
    <subcellularLocation>
        <location evidence="1">Nucleus</location>
    </subcellularLocation>
</comment>
<dbReference type="InterPro" id="IPR003340">
    <property type="entry name" value="B3_DNA-bd"/>
</dbReference>
<dbReference type="SMART" id="SM01019">
    <property type="entry name" value="B3"/>
    <property type="match status" value="1"/>
</dbReference>
<name>A0ABM0NZH7_PRUMU</name>
<feature type="domain" description="TF-B3" evidence="7">
    <location>
        <begin position="118"/>
        <end position="212"/>
    </location>
</feature>
<evidence type="ECO:0000256" key="3">
    <source>
        <dbReference type="ARBA" id="ARBA00023125"/>
    </source>
</evidence>
<dbReference type="GeneID" id="103331340"/>
<dbReference type="PANTHER" id="PTHR31391">
    <property type="entry name" value="B3 DOMAIN-CONTAINING PROTEIN OS11G0197600-RELATED"/>
    <property type="match status" value="1"/>
</dbReference>
<dbReference type="SUPFAM" id="SSF101936">
    <property type="entry name" value="DNA-binding pseudobarrel domain"/>
    <property type="match status" value="1"/>
</dbReference>
<keyword evidence="6" id="KW-0732">Signal</keyword>
<dbReference type="PANTHER" id="PTHR31391:SF64">
    <property type="entry name" value="B3 DOMAIN-CONTAINING PROTEIN OS06G0112300"/>
    <property type="match status" value="1"/>
</dbReference>
<dbReference type="InterPro" id="IPR015300">
    <property type="entry name" value="DNA-bd_pseudobarrel_sf"/>
</dbReference>
<dbReference type="PROSITE" id="PS50863">
    <property type="entry name" value="B3"/>
    <property type="match status" value="1"/>
</dbReference>
<accession>A0ABM0NZH7</accession>
<evidence type="ECO:0000256" key="5">
    <source>
        <dbReference type="ARBA" id="ARBA00023242"/>
    </source>
</evidence>
<reference evidence="8" key="1">
    <citation type="journal article" date="2012" name="Nat. Commun.">
        <title>The genome of Prunus mume.</title>
        <authorList>
            <person name="Zhang Q."/>
            <person name="Chen W."/>
            <person name="Sun L."/>
            <person name="Zhao F."/>
            <person name="Huang B."/>
            <person name="Yang W."/>
            <person name="Tao Y."/>
            <person name="Wang J."/>
            <person name="Yuan Z."/>
            <person name="Fan G."/>
            <person name="Xing Z."/>
            <person name="Han C."/>
            <person name="Pan H."/>
            <person name="Zhong X."/>
            <person name="Shi W."/>
            <person name="Liang X."/>
            <person name="Du D."/>
            <person name="Sun F."/>
            <person name="Xu Z."/>
            <person name="Hao R."/>
            <person name="Lv T."/>
            <person name="Lv Y."/>
            <person name="Zheng Z."/>
            <person name="Sun M."/>
            <person name="Luo L."/>
            <person name="Cai M."/>
            <person name="Gao Y."/>
            <person name="Wang J."/>
            <person name="Yin Y."/>
            <person name="Xu X."/>
            <person name="Cheng T."/>
            <person name="Wang J."/>
        </authorList>
    </citation>
    <scope>NUCLEOTIDE SEQUENCE [LARGE SCALE GENOMIC DNA]</scope>
</reference>
<gene>
    <name evidence="9" type="primary">LOC103331340</name>
</gene>
<keyword evidence="4" id="KW-0804">Transcription</keyword>
<sequence length="233" mass="26141">MIRVHCWRCVGGRRFSLCFLVFISSVFLSDVAFECCRSSCASSFFSSHGFSSKGFLGFVKKGTKIEGKRAGVINIGTPTLLINRLMKGEPQMGDLLTSNPVIELEGDEFWPLSWKPFFDVVLTKTNIEHLYQLVVPGRFSATLPSCSIPTVLTFRGKNWEMIYHGSSSHKRLDNWKAFAIDNNLKVGDACVFEQLECSSTRLVFRVQILRGDIPSEFLDKLDGDNVDAPIVLE</sequence>
<keyword evidence="2" id="KW-0805">Transcription regulation</keyword>
<dbReference type="Gene3D" id="2.40.330.10">
    <property type="entry name" value="DNA-binding pseudobarrel domain"/>
    <property type="match status" value="1"/>
</dbReference>
<evidence type="ECO:0000256" key="6">
    <source>
        <dbReference type="SAM" id="SignalP"/>
    </source>
</evidence>
<dbReference type="Pfam" id="PF02362">
    <property type="entry name" value="B3"/>
    <property type="match status" value="1"/>
</dbReference>
<proteinExistence type="predicted"/>
<keyword evidence="3" id="KW-0238">DNA-binding</keyword>
<feature type="chain" id="PRO_5045117170" evidence="6">
    <location>
        <begin position="34"/>
        <end position="233"/>
    </location>
</feature>
<evidence type="ECO:0000259" key="7">
    <source>
        <dbReference type="PROSITE" id="PS50863"/>
    </source>
</evidence>
<organism evidence="8 9">
    <name type="scientific">Prunus mume</name>
    <name type="common">Japanese apricot</name>
    <name type="synonym">Armeniaca mume</name>
    <dbReference type="NCBI Taxonomy" id="102107"/>
    <lineage>
        <taxon>Eukaryota</taxon>
        <taxon>Viridiplantae</taxon>
        <taxon>Streptophyta</taxon>
        <taxon>Embryophyta</taxon>
        <taxon>Tracheophyta</taxon>
        <taxon>Spermatophyta</taxon>
        <taxon>Magnoliopsida</taxon>
        <taxon>eudicotyledons</taxon>
        <taxon>Gunneridae</taxon>
        <taxon>Pentapetalae</taxon>
        <taxon>rosids</taxon>
        <taxon>fabids</taxon>
        <taxon>Rosales</taxon>
        <taxon>Rosaceae</taxon>
        <taxon>Amygdaloideae</taxon>
        <taxon>Amygdaleae</taxon>
        <taxon>Prunus</taxon>
    </lineage>
</organism>
<dbReference type="Proteomes" id="UP000694861">
    <property type="component" value="Linkage group LG5"/>
</dbReference>
<evidence type="ECO:0000313" key="9">
    <source>
        <dbReference type="RefSeq" id="XP_008232178.1"/>
    </source>
</evidence>
<evidence type="ECO:0000256" key="1">
    <source>
        <dbReference type="ARBA" id="ARBA00004123"/>
    </source>
</evidence>
<keyword evidence="8" id="KW-1185">Reference proteome</keyword>